<dbReference type="EMBL" id="JBHSFA010000002">
    <property type="protein sequence ID" value="MFC4541586.1"/>
    <property type="molecule type" value="Genomic_DNA"/>
</dbReference>
<keyword evidence="1" id="KW-0472">Membrane</keyword>
<sequence>MASLVYSIYAIAVLIVAAGGLLAVVFGTPDPGGESTRGYDVLAIGAALFILALVGTFFF</sequence>
<protein>
    <submittedName>
        <fullName evidence="2">Uncharacterized protein</fullName>
    </submittedName>
</protein>
<feature type="transmembrane region" description="Helical" evidence="1">
    <location>
        <begin position="6"/>
        <end position="27"/>
    </location>
</feature>
<dbReference type="RefSeq" id="WP_250139742.1">
    <property type="nucleotide sequence ID" value="NZ_JALIQP010000002.1"/>
</dbReference>
<comment type="caution">
    <text evidence="2">The sequence shown here is derived from an EMBL/GenBank/DDBJ whole genome shotgun (WGS) entry which is preliminary data.</text>
</comment>
<dbReference type="AlphaFoldDB" id="A0ABD5PM78"/>
<evidence type="ECO:0000313" key="3">
    <source>
        <dbReference type="Proteomes" id="UP001595898"/>
    </source>
</evidence>
<dbReference type="Proteomes" id="UP001595898">
    <property type="component" value="Unassembled WGS sequence"/>
</dbReference>
<feature type="transmembrane region" description="Helical" evidence="1">
    <location>
        <begin position="39"/>
        <end position="58"/>
    </location>
</feature>
<reference evidence="2 3" key="1">
    <citation type="journal article" date="2019" name="Int. J. Syst. Evol. Microbiol.">
        <title>The Global Catalogue of Microorganisms (GCM) 10K type strain sequencing project: providing services to taxonomists for standard genome sequencing and annotation.</title>
        <authorList>
            <consortium name="The Broad Institute Genomics Platform"/>
            <consortium name="The Broad Institute Genome Sequencing Center for Infectious Disease"/>
            <person name="Wu L."/>
            <person name="Ma J."/>
        </authorList>
    </citation>
    <scope>NUCLEOTIDE SEQUENCE [LARGE SCALE GENOMIC DNA]</scope>
    <source>
        <strain evidence="2 3">WLHS5</strain>
    </source>
</reference>
<proteinExistence type="predicted"/>
<keyword evidence="1" id="KW-0812">Transmembrane</keyword>
<keyword evidence="3" id="KW-1185">Reference proteome</keyword>
<accession>A0ABD5PM78</accession>
<evidence type="ECO:0000256" key="1">
    <source>
        <dbReference type="SAM" id="Phobius"/>
    </source>
</evidence>
<name>A0ABD5PM78_9EURY</name>
<gene>
    <name evidence="2" type="ORF">ACFO5R_06565</name>
</gene>
<keyword evidence="1" id="KW-1133">Transmembrane helix</keyword>
<evidence type="ECO:0000313" key="2">
    <source>
        <dbReference type="EMBL" id="MFC4541586.1"/>
    </source>
</evidence>
<organism evidence="2 3">
    <name type="scientific">Halosolutus amylolyticus</name>
    <dbReference type="NCBI Taxonomy" id="2932267"/>
    <lineage>
        <taxon>Archaea</taxon>
        <taxon>Methanobacteriati</taxon>
        <taxon>Methanobacteriota</taxon>
        <taxon>Stenosarchaea group</taxon>
        <taxon>Halobacteria</taxon>
        <taxon>Halobacteriales</taxon>
        <taxon>Natrialbaceae</taxon>
        <taxon>Halosolutus</taxon>
    </lineage>
</organism>